<protein>
    <submittedName>
        <fullName evidence="2">Uncharacterized protein</fullName>
    </submittedName>
</protein>
<sequence>MLVRFLDSCDPGNNSDLTEERDEIKTQTQYASGTGSSGVQQAEELPKPQSYDPVPPSHGDMDRLQDRNCSSSLLAASLNPTSPGSVEKENRHQGNLQCNHSPVHSCHQFAYAHGSTGKRAVHQESPQRKHYPIHSSHAHGSTGNQEMHLLSSVMSRCSTTEPSGNKNECYALVPHVTPGRFTNVLYALNQARMSLQQKINTSPPIESASGGKAIKPSVCGRKVWERVEVPVGCSGLFRVPTDFSAEASKMNFPGSGLQLSLANYYPDARVAPTSCGNTLSSSSSNYPPVTGDRFYSSPYMDVRSNSSVVPAASGYINGDQILTSRYAETEWRSTRNPCFDPYSEPGLPSSVLQSYPTFPSFPDLLPRIHSRERFPVLRTNGSIVVRPDQFSFHDNHFRPDIHRL</sequence>
<keyword evidence="3" id="KW-1185">Reference proteome</keyword>
<gene>
    <name evidence="2" type="ORF">F3Y22_tig00116989pilonHSYRG00407</name>
</gene>
<dbReference type="PANTHER" id="PTHR33701">
    <property type="entry name" value="TRANSMEMBRANE PROTEIN"/>
    <property type="match status" value="1"/>
</dbReference>
<dbReference type="PANTHER" id="PTHR33701:SF3">
    <property type="entry name" value="TRANSCRIPTIONAL REGULATOR ATRX"/>
    <property type="match status" value="1"/>
</dbReference>
<feature type="region of interest" description="Disordered" evidence="1">
    <location>
        <begin position="114"/>
        <end position="143"/>
    </location>
</feature>
<name>A0A6A2WSI3_HIBSY</name>
<comment type="caution">
    <text evidence="2">The sequence shown here is derived from an EMBL/GenBank/DDBJ whole genome shotgun (WGS) entry which is preliminary data.</text>
</comment>
<dbReference type="AlphaFoldDB" id="A0A6A2WSI3"/>
<reference evidence="2" key="1">
    <citation type="submission" date="2019-09" db="EMBL/GenBank/DDBJ databases">
        <title>Draft genome information of white flower Hibiscus syriacus.</title>
        <authorList>
            <person name="Kim Y.-M."/>
        </authorList>
    </citation>
    <scope>NUCLEOTIDE SEQUENCE [LARGE SCALE GENOMIC DNA]</scope>
    <source>
        <strain evidence="2">YM2019G1</strain>
    </source>
</reference>
<dbReference type="Proteomes" id="UP000436088">
    <property type="component" value="Unassembled WGS sequence"/>
</dbReference>
<evidence type="ECO:0000313" key="3">
    <source>
        <dbReference type="Proteomes" id="UP000436088"/>
    </source>
</evidence>
<evidence type="ECO:0000313" key="2">
    <source>
        <dbReference type="EMBL" id="KAE8657580.1"/>
    </source>
</evidence>
<proteinExistence type="predicted"/>
<feature type="region of interest" description="Disordered" evidence="1">
    <location>
        <begin position="1"/>
        <end position="99"/>
    </location>
</feature>
<evidence type="ECO:0000256" key="1">
    <source>
        <dbReference type="SAM" id="MobiDB-lite"/>
    </source>
</evidence>
<feature type="compositionally biased region" description="Polar residues" evidence="1">
    <location>
        <begin position="26"/>
        <end position="40"/>
    </location>
</feature>
<accession>A0A6A2WSI3</accession>
<dbReference type="EMBL" id="VEPZ02001757">
    <property type="protein sequence ID" value="KAE8657580.1"/>
    <property type="molecule type" value="Genomic_DNA"/>
</dbReference>
<organism evidence="2 3">
    <name type="scientific">Hibiscus syriacus</name>
    <name type="common">Rose of Sharon</name>
    <dbReference type="NCBI Taxonomy" id="106335"/>
    <lineage>
        <taxon>Eukaryota</taxon>
        <taxon>Viridiplantae</taxon>
        <taxon>Streptophyta</taxon>
        <taxon>Embryophyta</taxon>
        <taxon>Tracheophyta</taxon>
        <taxon>Spermatophyta</taxon>
        <taxon>Magnoliopsida</taxon>
        <taxon>eudicotyledons</taxon>
        <taxon>Gunneridae</taxon>
        <taxon>Pentapetalae</taxon>
        <taxon>rosids</taxon>
        <taxon>malvids</taxon>
        <taxon>Malvales</taxon>
        <taxon>Malvaceae</taxon>
        <taxon>Malvoideae</taxon>
        <taxon>Hibiscus</taxon>
    </lineage>
</organism>